<dbReference type="PROSITE" id="PS50006">
    <property type="entry name" value="FHA_DOMAIN"/>
    <property type="match status" value="1"/>
</dbReference>
<organism evidence="9 10">
    <name type="scientific">Entamoeba nuttalli</name>
    <dbReference type="NCBI Taxonomy" id="412467"/>
    <lineage>
        <taxon>Eukaryota</taxon>
        <taxon>Amoebozoa</taxon>
        <taxon>Evosea</taxon>
        <taxon>Archamoebae</taxon>
        <taxon>Mastigamoebida</taxon>
        <taxon>Entamoebidae</taxon>
        <taxon>Entamoeba</taxon>
    </lineage>
</organism>
<dbReference type="Gene3D" id="1.10.510.10">
    <property type="entry name" value="Transferase(Phosphotransferase) domain 1"/>
    <property type="match status" value="1"/>
</dbReference>
<dbReference type="InterPro" id="IPR000719">
    <property type="entry name" value="Prot_kinase_dom"/>
</dbReference>
<keyword evidence="10" id="KW-1185">Reference proteome</keyword>
<evidence type="ECO:0000256" key="4">
    <source>
        <dbReference type="ARBA" id="ARBA00048679"/>
    </source>
</evidence>
<protein>
    <recommendedName>
        <fullName evidence="11">Protein kinase</fullName>
    </recommendedName>
</protein>
<keyword evidence="6" id="KW-0723">Serine/threonine-protein kinase</keyword>
<accession>A0ABQ0D8M2</accession>
<evidence type="ECO:0000259" key="8">
    <source>
        <dbReference type="PROSITE" id="PS50011"/>
    </source>
</evidence>
<proteinExistence type="inferred from homology"/>
<gene>
    <name evidence="9" type="ORF">ENUP19_0018G0035</name>
</gene>
<evidence type="ECO:0000313" key="10">
    <source>
        <dbReference type="Proteomes" id="UP001628156"/>
    </source>
</evidence>
<dbReference type="PANTHER" id="PTHR44167:SF30">
    <property type="entry name" value="PHOSPHORYLASE KINASE"/>
    <property type="match status" value="1"/>
</dbReference>
<dbReference type="PROSITE" id="PS00108">
    <property type="entry name" value="PROTEIN_KINASE_ST"/>
    <property type="match status" value="1"/>
</dbReference>
<keyword evidence="2 5" id="KW-0067">ATP-binding</keyword>
<keyword evidence="6" id="KW-0808">Transferase</keyword>
<dbReference type="PROSITE" id="PS50011">
    <property type="entry name" value="PROTEIN_KINASE_DOM"/>
    <property type="match status" value="1"/>
</dbReference>
<comment type="similarity">
    <text evidence="6">Belongs to the protein kinase superfamily.</text>
</comment>
<evidence type="ECO:0000259" key="7">
    <source>
        <dbReference type="PROSITE" id="PS50006"/>
    </source>
</evidence>
<dbReference type="SUPFAM" id="SSF56112">
    <property type="entry name" value="Protein kinase-like (PK-like)"/>
    <property type="match status" value="1"/>
</dbReference>
<comment type="catalytic activity">
    <reaction evidence="3">
        <text>L-threonyl-[protein] + ATP = O-phospho-L-threonyl-[protein] + ADP + H(+)</text>
        <dbReference type="Rhea" id="RHEA:46608"/>
        <dbReference type="Rhea" id="RHEA-COMP:11060"/>
        <dbReference type="Rhea" id="RHEA-COMP:11605"/>
        <dbReference type="ChEBI" id="CHEBI:15378"/>
        <dbReference type="ChEBI" id="CHEBI:30013"/>
        <dbReference type="ChEBI" id="CHEBI:30616"/>
        <dbReference type="ChEBI" id="CHEBI:61977"/>
        <dbReference type="ChEBI" id="CHEBI:456216"/>
        <dbReference type="EC" id="2.7.11.1"/>
    </reaction>
</comment>
<comment type="catalytic activity">
    <reaction evidence="4">
        <text>L-seryl-[protein] + ATP = O-phospho-L-seryl-[protein] + ADP + H(+)</text>
        <dbReference type="Rhea" id="RHEA:17989"/>
        <dbReference type="Rhea" id="RHEA-COMP:9863"/>
        <dbReference type="Rhea" id="RHEA-COMP:11604"/>
        <dbReference type="ChEBI" id="CHEBI:15378"/>
        <dbReference type="ChEBI" id="CHEBI:29999"/>
        <dbReference type="ChEBI" id="CHEBI:30616"/>
        <dbReference type="ChEBI" id="CHEBI:83421"/>
        <dbReference type="ChEBI" id="CHEBI:456216"/>
        <dbReference type="EC" id="2.7.11.1"/>
    </reaction>
</comment>
<dbReference type="Pfam" id="PF00498">
    <property type="entry name" value="FHA"/>
    <property type="match status" value="1"/>
</dbReference>
<comment type="caution">
    <text evidence="9">The sequence shown here is derived from an EMBL/GenBank/DDBJ whole genome shotgun (WGS) entry which is preliminary data.</text>
</comment>
<dbReference type="PROSITE" id="PS00107">
    <property type="entry name" value="PROTEIN_KINASE_ATP"/>
    <property type="match status" value="1"/>
</dbReference>
<evidence type="ECO:0000256" key="3">
    <source>
        <dbReference type="ARBA" id="ARBA00047899"/>
    </source>
</evidence>
<dbReference type="InterPro" id="IPR000253">
    <property type="entry name" value="FHA_dom"/>
</dbReference>
<evidence type="ECO:0000256" key="1">
    <source>
        <dbReference type="ARBA" id="ARBA00022741"/>
    </source>
</evidence>
<reference evidence="9 10" key="1">
    <citation type="journal article" date="2019" name="PLoS Negl. Trop. Dis.">
        <title>Whole genome sequencing of Entamoeba nuttalli reveals mammalian host-related molecular signatures and a novel octapeptide-repeat surface protein.</title>
        <authorList>
            <person name="Tanaka M."/>
            <person name="Makiuchi T."/>
            <person name="Komiyama T."/>
            <person name="Shiina T."/>
            <person name="Osaki K."/>
            <person name="Tachibana H."/>
        </authorList>
    </citation>
    <scope>NUCLEOTIDE SEQUENCE [LARGE SCALE GENOMIC DNA]</scope>
    <source>
        <strain evidence="9 10">P19-061405</strain>
    </source>
</reference>
<evidence type="ECO:0000256" key="2">
    <source>
        <dbReference type="ARBA" id="ARBA00022840"/>
    </source>
</evidence>
<evidence type="ECO:0000256" key="6">
    <source>
        <dbReference type="RuleBase" id="RU000304"/>
    </source>
</evidence>
<dbReference type="PANTHER" id="PTHR44167">
    <property type="entry name" value="OVARIAN-SPECIFIC SERINE/THREONINE-PROTEIN KINASE LOK-RELATED"/>
    <property type="match status" value="1"/>
</dbReference>
<dbReference type="SMART" id="SM00220">
    <property type="entry name" value="S_TKc"/>
    <property type="match status" value="1"/>
</dbReference>
<evidence type="ECO:0000256" key="5">
    <source>
        <dbReference type="PROSITE-ProRule" id="PRU10141"/>
    </source>
</evidence>
<evidence type="ECO:0008006" key="11">
    <source>
        <dbReference type="Google" id="ProtNLM"/>
    </source>
</evidence>
<dbReference type="InterPro" id="IPR008984">
    <property type="entry name" value="SMAD_FHA_dom_sf"/>
</dbReference>
<dbReference type="InterPro" id="IPR011009">
    <property type="entry name" value="Kinase-like_dom_sf"/>
</dbReference>
<keyword evidence="6" id="KW-0418">Kinase</keyword>
<feature type="binding site" evidence="5">
    <location>
        <position position="166"/>
    </location>
    <ligand>
        <name>ATP</name>
        <dbReference type="ChEBI" id="CHEBI:30616"/>
    </ligand>
</feature>
<dbReference type="SUPFAM" id="SSF49879">
    <property type="entry name" value="SMAD/FHA domain"/>
    <property type="match status" value="1"/>
</dbReference>
<dbReference type="Proteomes" id="UP001628156">
    <property type="component" value="Unassembled WGS sequence"/>
</dbReference>
<dbReference type="Pfam" id="PF00069">
    <property type="entry name" value="Pkinase"/>
    <property type="match status" value="1"/>
</dbReference>
<dbReference type="InterPro" id="IPR017441">
    <property type="entry name" value="Protein_kinase_ATP_BS"/>
</dbReference>
<name>A0ABQ0D8M2_9EUKA</name>
<keyword evidence="1 5" id="KW-0547">Nucleotide-binding</keyword>
<feature type="domain" description="Protein kinase" evidence="8">
    <location>
        <begin position="131"/>
        <end position="415"/>
    </location>
</feature>
<dbReference type="InterPro" id="IPR008271">
    <property type="entry name" value="Ser/Thr_kinase_AS"/>
</dbReference>
<dbReference type="EMBL" id="BAAFRS010000018">
    <property type="protein sequence ID" value="GAB1219201.1"/>
    <property type="molecule type" value="Genomic_DNA"/>
</dbReference>
<evidence type="ECO:0000313" key="9">
    <source>
        <dbReference type="EMBL" id="GAB1219201.1"/>
    </source>
</evidence>
<sequence length="435" mass="50565">MSNMTWGMLIGLESTTPNILLKEEVENIGRERIDKEKYIISSNHFTITRRQPNNESQCFILTDTSSNGTFLNDENKRLEKKSETVINSFDVIYVVKVCQQENTILEPISFLFIDILTFNTINSKTQLFEKYKFGKLLGCGSFGKVFQVITTNEKSQKRALKIIPIKNKVQMIKNEREFEITKSIKHPNIVEVIDMMESEHWSFIVMELIETGCLLDYLYKHQLTNTQLKSIMKDVLEAISFLHKNFIVHRDIKLENVLIEQHELSIIAKLTDFGLGRIVGKDFQAETLCGTRQYVSPEIYKRVIYKQKINNENHQEMEESLKRKLSYDASKSDIWACGIMFYEMILRRSPFDGTLTESDKALGHKRIKLILNADFNKDDKYLNLSQEIRDLLENMIVADPHKRLSAEECLQLEYFTGRTITAPTLIPNKIESPLH</sequence>
<dbReference type="Gene3D" id="2.60.200.20">
    <property type="match status" value="1"/>
</dbReference>
<feature type="domain" description="FHA" evidence="7">
    <location>
        <begin position="8"/>
        <end position="76"/>
    </location>
</feature>